<comment type="caution">
    <text evidence="4">The sequence shown here is derived from an EMBL/GenBank/DDBJ whole genome shotgun (WGS) entry which is preliminary data.</text>
</comment>
<dbReference type="AlphaFoldDB" id="A0AAN6J639"/>
<dbReference type="InterPro" id="IPR018839">
    <property type="entry name" value="Tscrpt-silencing_Clr2_C"/>
</dbReference>
<gene>
    <name evidence="4" type="ORF">LTR82_015753</name>
    <name evidence="5" type="ORF">LTR91_016730</name>
</gene>
<accession>A0AAN6J639</accession>
<keyword evidence="7" id="KW-1185">Reference proteome</keyword>
<dbReference type="InterPro" id="IPR031915">
    <property type="entry name" value="Clr2_N"/>
</dbReference>
<protein>
    <recommendedName>
        <fullName evidence="8">Cryptic loci regulator 2 N-terminal domain-containing protein</fullName>
    </recommendedName>
</protein>
<name>A0AAN6J639_9PEZI</name>
<evidence type="ECO:0000259" key="3">
    <source>
        <dbReference type="Pfam" id="PF16761"/>
    </source>
</evidence>
<feature type="region of interest" description="Disordered" evidence="1">
    <location>
        <begin position="119"/>
        <end position="190"/>
    </location>
</feature>
<feature type="domain" description="Cryptic loci regulator 2 C-terminal" evidence="2">
    <location>
        <begin position="394"/>
        <end position="524"/>
    </location>
</feature>
<dbReference type="EMBL" id="JASUXU010000091">
    <property type="protein sequence ID" value="KAK0307817.1"/>
    <property type="molecule type" value="Genomic_DNA"/>
</dbReference>
<organism evidence="4 6">
    <name type="scientific">Friedmanniomyces endolithicus</name>
    <dbReference type="NCBI Taxonomy" id="329885"/>
    <lineage>
        <taxon>Eukaryota</taxon>
        <taxon>Fungi</taxon>
        <taxon>Dikarya</taxon>
        <taxon>Ascomycota</taxon>
        <taxon>Pezizomycotina</taxon>
        <taxon>Dothideomycetes</taxon>
        <taxon>Dothideomycetidae</taxon>
        <taxon>Mycosphaerellales</taxon>
        <taxon>Teratosphaeriaceae</taxon>
        <taxon>Friedmanniomyces</taxon>
    </lineage>
</organism>
<dbReference type="GO" id="GO:0030466">
    <property type="term" value="P:silent mating-type cassette heterochromatin formation"/>
    <property type="evidence" value="ECO:0007669"/>
    <property type="project" value="TreeGrafter"/>
</dbReference>
<evidence type="ECO:0000313" key="6">
    <source>
        <dbReference type="Proteomes" id="UP001168146"/>
    </source>
</evidence>
<evidence type="ECO:0000313" key="5">
    <source>
        <dbReference type="EMBL" id="KAK0968472.1"/>
    </source>
</evidence>
<evidence type="ECO:0000313" key="7">
    <source>
        <dbReference type="Proteomes" id="UP001175353"/>
    </source>
</evidence>
<dbReference type="Proteomes" id="UP001168146">
    <property type="component" value="Unassembled WGS sequence"/>
</dbReference>
<evidence type="ECO:0000313" key="4">
    <source>
        <dbReference type="EMBL" id="KAK0307817.1"/>
    </source>
</evidence>
<sequence>MSVIVLPINKGSDGDGRRRPKTEGPTRNDEYWLQRMGEEWAKALGKPKANYRLNALPDGYGGWEKGRGGDSKHVDRYLFGHVKGPARSIPDIMPHFIYLMEHGSAFGCNCKMCVGGSRASGVGAAGEKGSSKGDRQSPHFAPSTATASRAQSYAPLPPPGPKLIGRPKKQQDVEMAPLPRRKQVDEEGTPDALRMLLDKLKTAGTEGKIDEPIFESLSPDWRTGHTMLMETLREWPKLPSYVPRVGELVLFVRSLASDESLGWDKDTWRVLAGREWADKPRWEAGVITQMPTEAITDDDLKGVPVGKEHNVVGAGFRVEPLPQPNSVDKSLTRKHKYVPLHAIRPLALWKECLSGVEQPEWHPTVSNALIVASSFCVLGKYHFKGTWPEATVFAQAVYLGPEIVAVGDAVRLHNKTGDMEPASVTDIMVITAIKVRIVNLDDASDDDLDNEPPYNTCTHISGRVYTQDPTRSFDGIGSLPISAASPLFPIDLGGLGTWYHVTDPKKPKARIEVPFHRVIGRCYESVALEAWFTPPSDVSPPSGFQAVNSKPPTIQVNDCALDTASSVNISRGRQGILEARAYSVERDIRIAKDEGKTWFWADTRVEQLDIQEVNSRFVGARNEMRSKDCLARLRKALEALDGKIGGLEGYNAARREREEKVARKREALEGGGSGLVAGSARVKSGEARMSTGEGEKSSMEEEECVSPEEEVREDENGGQEEEDAMEVDEQLKTDLKHAVAPDVMNIDDDDDEDVDAGAALAAFKMASTAKKPGQVVVNLDSDDEMT</sequence>
<dbReference type="Pfam" id="PF16761">
    <property type="entry name" value="Clr2_transil"/>
    <property type="match status" value="1"/>
</dbReference>
<dbReference type="Proteomes" id="UP001175353">
    <property type="component" value="Unassembled WGS sequence"/>
</dbReference>
<feature type="domain" description="Cryptic loci regulator 2 N-terminal" evidence="3">
    <location>
        <begin position="51"/>
        <end position="113"/>
    </location>
</feature>
<feature type="region of interest" description="Disordered" evidence="1">
    <location>
        <begin position="665"/>
        <end position="729"/>
    </location>
</feature>
<evidence type="ECO:0000259" key="2">
    <source>
        <dbReference type="Pfam" id="PF10383"/>
    </source>
</evidence>
<proteinExistence type="predicted"/>
<dbReference type="GO" id="GO:0070824">
    <property type="term" value="C:SHREC complex"/>
    <property type="evidence" value="ECO:0007669"/>
    <property type="project" value="InterPro"/>
</dbReference>
<feature type="compositionally biased region" description="Basic and acidic residues" evidence="1">
    <location>
        <begin position="12"/>
        <end position="27"/>
    </location>
</feature>
<dbReference type="GO" id="GO:0031934">
    <property type="term" value="C:mating-type region heterochromatin"/>
    <property type="evidence" value="ECO:0007669"/>
    <property type="project" value="TreeGrafter"/>
</dbReference>
<dbReference type="InterPro" id="IPR038986">
    <property type="entry name" value="Clr2"/>
</dbReference>
<reference evidence="5" key="2">
    <citation type="submission" date="2023-06" db="EMBL/GenBank/DDBJ databases">
        <title>Black Yeasts Isolated from many extreme environments.</title>
        <authorList>
            <person name="Coleine C."/>
            <person name="Stajich J.E."/>
            <person name="Selbmann L."/>
        </authorList>
    </citation>
    <scope>NUCLEOTIDE SEQUENCE</scope>
    <source>
        <strain evidence="5">CCFEE 5200</strain>
    </source>
</reference>
<dbReference type="Pfam" id="PF10383">
    <property type="entry name" value="Clr2"/>
    <property type="match status" value="1"/>
</dbReference>
<feature type="compositionally biased region" description="Acidic residues" evidence="1">
    <location>
        <begin position="700"/>
        <end position="728"/>
    </location>
</feature>
<reference evidence="4" key="1">
    <citation type="submission" date="2021-12" db="EMBL/GenBank/DDBJ databases">
        <title>Black yeast isolated from Biological Soil Crust.</title>
        <authorList>
            <person name="Kurbessoian T."/>
        </authorList>
    </citation>
    <scope>NUCLEOTIDE SEQUENCE</scope>
    <source>
        <strain evidence="4">CCFEE 5208</strain>
    </source>
</reference>
<evidence type="ECO:0008006" key="8">
    <source>
        <dbReference type="Google" id="ProtNLM"/>
    </source>
</evidence>
<evidence type="ECO:0000256" key="1">
    <source>
        <dbReference type="SAM" id="MobiDB-lite"/>
    </source>
</evidence>
<dbReference type="PANTHER" id="PTHR38046">
    <property type="entry name" value="CRYPTIC LOCI REGULATOR 2"/>
    <property type="match status" value="1"/>
</dbReference>
<dbReference type="EMBL" id="JAUJLE010000207">
    <property type="protein sequence ID" value="KAK0968472.1"/>
    <property type="molecule type" value="Genomic_DNA"/>
</dbReference>
<dbReference type="GO" id="GO:0033553">
    <property type="term" value="C:rDNA heterochromatin"/>
    <property type="evidence" value="ECO:0007669"/>
    <property type="project" value="TreeGrafter"/>
</dbReference>
<feature type="region of interest" description="Disordered" evidence="1">
    <location>
        <begin position="1"/>
        <end position="27"/>
    </location>
</feature>
<dbReference type="PANTHER" id="PTHR38046:SF1">
    <property type="entry name" value="CRYPTIC LOCI REGULATOR 2"/>
    <property type="match status" value="1"/>
</dbReference>